<dbReference type="GO" id="GO:0070475">
    <property type="term" value="P:rRNA base methylation"/>
    <property type="evidence" value="ECO:0007669"/>
    <property type="project" value="TreeGrafter"/>
</dbReference>
<dbReference type="PIRSF" id="PIRSF037350">
    <property type="entry name" value="Mtase_ZK1128_prd"/>
    <property type="match status" value="1"/>
</dbReference>
<feature type="binding site" evidence="6">
    <location>
        <position position="130"/>
    </location>
    <ligand>
        <name>S-adenosyl-L-methionine</name>
        <dbReference type="ChEBI" id="CHEBI:59789"/>
    </ligand>
</feature>
<feature type="binding site" evidence="6">
    <location>
        <position position="107"/>
    </location>
    <ligand>
        <name>S-adenosyl-L-methionine</name>
        <dbReference type="ChEBI" id="CHEBI:59789"/>
    </ligand>
</feature>
<dbReference type="GO" id="GO:0008168">
    <property type="term" value="F:methyltransferase activity"/>
    <property type="evidence" value="ECO:0007669"/>
    <property type="project" value="UniProtKB-UniRule"/>
</dbReference>
<dbReference type="AlphaFoldDB" id="A0A8B8IVB1"/>
<dbReference type="EC" id="2.1.1.-" evidence="5"/>
<evidence type="ECO:0000256" key="5">
    <source>
        <dbReference type="PIRNR" id="PIRNR037350"/>
    </source>
</evidence>
<evidence type="ECO:0000256" key="2">
    <source>
        <dbReference type="ARBA" id="ARBA00022603"/>
    </source>
</evidence>
<dbReference type="Pfam" id="PF05971">
    <property type="entry name" value="Methyltransf_10"/>
    <property type="match status" value="1"/>
</dbReference>
<dbReference type="PANTHER" id="PTHR13393:SF0">
    <property type="entry name" value="RNA N6-ADENOSINE-METHYLTRANSFERASE METTL16"/>
    <property type="match status" value="1"/>
</dbReference>
<keyword evidence="8" id="KW-1185">Reference proteome</keyword>
<name>A0A8B8IVB1_VANTA</name>
<keyword evidence="4 6" id="KW-0949">S-adenosyl-L-methionine</keyword>
<evidence type="ECO:0000256" key="6">
    <source>
        <dbReference type="PIRSR" id="PIRSR037350-1"/>
    </source>
</evidence>
<dbReference type="SUPFAM" id="SSF53335">
    <property type="entry name" value="S-adenosyl-L-methionine-dependent methyltransferases"/>
    <property type="match status" value="1"/>
</dbReference>
<protein>
    <recommendedName>
        <fullName evidence="5">U6 small nuclear RNA (adenine-(43)-N(6))-methyltransferase</fullName>
        <ecNumber evidence="5">2.1.1.-</ecNumber>
    </recommendedName>
</protein>
<dbReference type="OrthoDB" id="514248at2759"/>
<dbReference type="RefSeq" id="XP_026499591.1">
    <property type="nucleotide sequence ID" value="XM_026643806.2"/>
</dbReference>
<dbReference type="InterPro" id="IPR010286">
    <property type="entry name" value="METTL16/RlmF"/>
</dbReference>
<dbReference type="GO" id="GO:0005634">
    <property type="term" value="C:nucleus"/>
    <property type="evidence" value="ECO:0007669"/>
    <property type="project" value="TreeGrafter"/>
</dbReference>
<feature type="binding site" evidence="6">
    <location>
        <position position="181"/>
    </location>
    <ligand>
        <name>S-adenosyl-L-methionine</name>
        <dbReference type="ChEBI" id="CHEBI:59789"/>
    </ligand>
</feature>
<dbReference type="GeneID" id="113403307"/>
<dbReference type="InterPro" id="IPR017182">
    <property type="entry name" value="METTL16/PsiM"/>
</dbReference>
<evidence type="ECO:0000313" key="9">
    <source>
        <dbReference type="RefSeq" id="XP_026499591.1"/>
    </source>
</evidence>
<evidence type="ECO:0000313" key="8">
    <source>
        <dbReference type="Proteomes" id="UP001652626"/>
    </source>
</evidence>
<dbReference type="PANTHER" id="PTHR13393">
    <property type="entry name" value="SAM-DEPENDENT METHYLTRANSFERASE"/>
    <property type="match status" value="1"/>
</dbReference>
<feature type="region of interest" description="Disordered" evidence="7">
    <location>
        <begin position="362"/>
        <end position="383"/>
    </location>
</feature>
<keyword evidence="3 5" id="KW-0808">Transferase</keyword>
<evidence type="ECO:0000256" key="4">
    <source>
        <dbReference type="ARBA" id="ARBA00022691"/>
    </source>
</evidence>
<gene>
    <name evidence="9" type="primary">LOC113403307</name>
</gene>
<dbReference type="InterPro" id="IPR029063">
    <property type="entry name" value="SAM-dependent_MTases_sf"/>
</dbReference>
<dbReference type="Gene3D" id="3.40.50.150">
    <property type="entry name" value="Vaccinia Virus protein VP39"/>
    <property type="match status" value="1"/>
</dbReference>
<comment type="similarity">
    <text evidence="1 5">Belongs to the methyltransferase superfamily. METTL16/RlmF family.</text>
</comment>
<reference evidence="9" key="1">
    <citation type="submission" date="2025-08" db="UniProtKB">
        <authorList>
            <consortium name="RefSeq"/>
        </authorList>
    </citation>
    <scope>IDENTIFICATION</scope>
    <source>
        <tissue evidence="9">Whole body</tissue>
    </source>
</reference>
<dbReference type="Proteomes" id="UP001652626">
    <property type="component" value="Chromosome 13"/>
</dbReference>
<evidence type="ECO:0000256" key="1">
    <source>
        <dbReference type="ARBA" id="ARBA00005878"/>
    </source>
</evidence>
<organism evidence="8 9">
    <name type="scientific">Vanessa tameamea</name>
    <name type="common">Kamehameha butterfly</name>
    <dbReference type="NCBI Taxonomy" id="334116"/>
    <lineage>
        <taxon>Eukaryota</taxon>
        <taxon>Metazoa</taxon>
        <taxon>Ecdysozoa</taxon>
        <taxon>Arthropoda</taxon>
        <taxon>Hexapoda</taxon>
        <taxon>Insecta</taxon>
        <taxon>Pterygota</taxon>
        <taxon>Neoptera</taxon>
        <taxon>Endopterygota</taxon>
        <taxon>Lepidoptera</taxon>
        <taxon>Glossata</taxon>
        <taxon>Ditrysia</taxon>
        <taxon>Papilionoidea</taxon>
        <taxon>Nymphalidae</taxon>
        <taxon>Nymphalinae</taxon>
        <taxon>Vanessa</taxon>
    </lineage>
</organism>
<dbReference type="OMA" id="TEFCQGH"/>
<sequence length="474" mass="54717">MALNKFMHPRNIYKTPPDFSNLAKKYKEFSDVAKVDITGKVSIDFKDPHALRVLTKCLLKSDFNLDVNIPEDRLVPTLPLRLNYILWIEDLLIAINKNNSVSGIDIGTGACAIYPLLAVVKNKWNMLGTETDEASLMKAKDNIEKNKLQHLIKLKKNMSTSIFECVFMDDNDQVFDFCMCNPPFYTNIQELLESRSPARPAPKNGFTGSPHELITEGGELQFCRKIIAESKIYKDRILIFTTMVGHKYNLKELILDLKADSIEHTTTEFCQGRVTRWGLAWTYKDYHFSNLVVPKHKSRKKNAPIVITLPDLPGPENDINNCLEKIKGILLDLKIMFKVINKRRNEITLSIIAYNNTWSNQRRKRRLSKQSSEIQSKQPKQDLEIQEPHVNEKLKHRDISNEEQISALRHTEVAEEIISKPSCINKDKQEIIVHGIMKFFMKDNRPNVELEYLNGKAGKEGLHQVIQYIKNNWK</sequence>
<evidence type="ECO:0000256" key="3">
    <source>
        <dbReference type="ARBA" id="ARBA00022679"/>
    </source>
</evidence>
<proteinExistence type="inferred from homology"/>
<accession>A0A8B8IVB1</accession>
<keyword evidence="2 5" id="KW-0489">Methyltransferase</keyword>
<feature type="binding site" evidence="6">
    <location>
        <position position="81"/>
    </location>
    <ligand>
        <name>S-adenosyl-L-methionine</name>
        <dbReference type="ChEBI" id="CHEBI:59789"/>
    </ligand>
</feature>
<evidence type="ECO:0000256" key="7">
    <source>
        <dbReference type="SAM" id="MobiDB-lite"/>
    </source>
</evidence>